<evidence type="ECO:0000259" key="1">
    <source>
        <dbReference type="Pfam" id="PF23571"/>
    </source>
</evidence>
<evidence type="ECO:0008006" key="5">
    <source>
        <dbReference type="Google" id="ProtNLM"/>
    </source>
</evidence>
<dbReference type="Pfam" id="PF23571">
    <property type="entry name" value="GH3_M"/>
    <property type="match status" value="1"/>
</dbReference>
<dbReference type="STRING" id="927665.HMPREF1535_01534"/>
<dbReference type="HOGENOM" id="CLU_016249_4_0_10"/>
<dbReference type="Proteomes" id="UP000033047">
    <property type="component" value="Unassembled WGS sequence"/>
</dbReference>
<dbReference type="PATRIC" id="fig|927665.4.peg.1567"/>
<sequence>MPTFATDTNKKSMDILTNTISLLFRPRQKEIEKYGQETDRLQRKQLRSLLSAARNTEWGLKYDYKSIKRYEDFCQRVPLQIYDDIKPYVTRMINGERNILWPSVVKWYAKSSGTTNDKSKFLPVTPEILQGCHYKGGFDTVALYLRNNPESHFFSKKGLILGGSHSPSPLNQKSHCGDLSAVLLQNLNPLVNLMRVPAKRIILMDEWESKIKAIVDSTWNKDVNSLSGVPSWMLVLIKSVLKKTGREYLTDVWPNMEVFFHGGISFEPYREQYKALIPSDKMHYMETYNASEGFFGIQDDPADHSLLLMQDYGVFYEFIPMSEVGTPNPTVLPLEAVETGKNYAMVITTSGGLWRYQIGDTVRFTSLFPHKFVISGRTKHYINAFGEELMVDNADKAISKVSRQTGAIVKEYTAAPLFMLDKAKGRHQWFIEFEKMPPSMEEFASLLDKTLQELNSDYEAKRYKEISLQPLEITIAHEGAFYEWLKEKGKLGGQHKIPRLSNDRTHIEQLLAINKQLS</sequence>
<dbReference type="Pfam" id="PF23572">
    <property type="entry name" value="GH3_C"/>
    <property type="match status" value="1"/>
</dbReference>
<proteinExistence type="predicted"/>
<name>A0A0F5JHC9_9BACT</name>
<dbReference type="PANTHER" id="PTHR31901">
    <property type="entry name" value="GH3 DOMAIN-CONTAINING PROTEIN"/>
    <property type="match status" value="1"/>
</dbReference>
<evidence type="ECO:0000313" key="4">
    <source>
        <dbReference type="Proteomes" id="UP000033047"/>
    </source>
</evidence>
<organism evidence="3 4">
    <name type="scientific">Parabacteroides goldsteinii DSM 19448 = WAL 12034</name>
    <dbReference type="NCBI Taxonomy" id="927665"/>
    <lineage>
        <taxon>Bacteria</taxon>
        <taxon>Pseudomonadati</taxon>
        <taxon>Bacteroidota</taxon>
        <taxon>Bacteroidia</taxon>
        <taxon>Bacteroidales</taxon>
        <taxon>Tannerellaceae</taxon>
        <taxon>Parabacteroides</taxon>
    </lineage>
</organism>
<protein>
    <recommendedName>
        <fullName evidence="5">GH3 auxin-responsive promoter</fullName>
    </recommendedName>
</protein>
<evidence type="ECO:0000259" key="2">
    <source>
        <dbReference type="Pfam" id="PF23572"/>
    </source>
</evidence>
<reference evidence="3 4" key="1">
    <citation type="submission" date="2013-04" db="EMBL/GenBank/DDBJ databases">
        <title>The Genome Sequence of Parabacteroides goldsteinii DSM 19448.</title>
        <authorList>
            <consortium name="The Broad Institute Genomics Platform"/>
            <person name="Earl A."/>
            <person name="Ward D."/>
            <person name="Feldgarden M."/>
            <person name="Gevers D."/>
            <person name="Martens E."/>
            <person name="Sakamoto M."/>
            <person name="Benno Y."/>
            <person name="Song Y."/>
            <person name="Liu C."/>
            <person name="Lee J."/>
            <person name="Bolanos M."/>
            <person name="Vaisanen M.L."/>
            <person name="Finegold S.M."/>
            <person name="Walker B."/>
            <person name="Young S."/>
            <person name="Zeng Q."/>
            <person name="Gargeya S."/>
            <person name="Fitzgerald M."/>
            <person name="Haas B."/>
            <person name="Abouelleil A."/>
            <person name="Allen A.W."/>
            <person name="Alvarado L."/>
            <person name="Arachchi H.M."/>
            <person name="Berlin A.M."/>
            <person name="Chapman S.B."/>
            <person name="Gainer-Dewar J."/>
            <person name="Goldberg J."/>
            <person name="Griggs A."/>
            <person name="Gujja S."/>
            <person name="Hansen M."/>
            <person name="Howarth C."/>
            <person name="Imamovic A."/>
            <person name="Ireland A."/>
            <person name="Larimer J."/>
            <person name="McCowan C."/>
            <person name="Murphy C."/>
            <person name="Pearson M."/>
            <person name="Poon T.W."/>
            <person name="Priest M."/>
            <person name="Roberts A."/>
            <person name="Saif S."/>
            <person name="Shea T."/>
            <person name="Sisk P."/>
            <person name="Sykes S."/>
            <person name="Wortman J."/>
            <person name="Nusbaum C."/>
            <person name="Birren B."/>
        </authorList>
    </citation>
    <scope>NUCLEOTIDE SEQUENCE [LARGE SCALE GENOMIC DNA]</scope>
    <source>
        <strain evidence="3 4">DSM 19448</strain>
    </source>
</reference>
<dbReference type="InterPro" id="IPR055377">
    <property type="entry name" value="GH3_M"/>
</dbReference>
<gene>
    <name evidence="3" type="ORF">HMPREF1535_01534</name>
</gene>
<dbReference type="Pfam" id="PF03321">
    <property type="entry name" value="GH3"/>
    <property type="match status" value="1"/>
</dbReference>
<dbReference type="PANTHER" id="PTHR31901:SF9">
    <property type="entry name" value="GH3 DOMAIN-CONTAINING PROTEIN"/>
    <property type="match status" value="1"/>
</dbReference>
<feature type="domain" description="GH3 middle" evidence="1">
    <location>
        <begin position="308"/>
        <end position="376"/>
    </location>
</feature>
<dbReference type="InterPro" id="IPR055378">
    <property type="entry name" value="GH3_C"/>
</dbReference>
<accession>A0A0F5JHC9</accession>
<dbReference type="GO" id="GO:0005737">
    <property type="term" value="C:cytoplasm"/>
    <property type="evidence" value="ECO:0007669"/>
    <property type="project" value="TreeGrafter"/>
</dbReference>
<dbReference type="AlphaFoldDB" id="A0A0F5JHC9"/>
<comment type="caution">
    <text evidence="3">The sequence shown here is derived from an EMBL/GenBank/DDBJ whole genome shotgun (WGS) entry which is preliminary data.</text>
</comment>
<dbReference type="GO" id="GO:0016881">
    <property type="term" value="F:acid-amino acid ligase activity"/>
    <property type="evidence" value="ECO:0007669"/>
    <property type="project" value="TreeGrafter"/>
</dbReference>
<dbReference type="InterPro" id="IPR004993">
    <property type="entry name" value="GH3"/>
</dbReference>
<evidence type="ECO:0000313" key="3">
    <source>
        <dbReference type="EMBL" id="KKB56882.1"/>
    </source>
</evidence>
<dbReference type="EMBL" id="AQHV01000010">
    <property type="protein sequence ID" value="KKB56882.1"/>
    <property type="molecule type" value="Genomic_DNA"/>
</dbReference>
<feature type="domain" description="GH3 C-terminal" evidence="2">
    <location>
        <begin position="393"/>
        <end position="504"/>
    </location>
</feature>